<evidence type="ECO:0000313" key="1">
    <source>
        <dbReference type="EMBL" id="CCB86400.1"/>
    </source>
</evidence>
<evidence type="ECO:0000313" key="2">
    <source>
        <dbReference type="Proteomes" id="UP000000495"/>
    </source>
</evidence>
<sequence>MLEYLFGNSMIEKVLFYLIVNASCYTSEGL</sequence>
<gene>
    <name evidence="1" type="ordered locus">PUV_14500</name>
</gene>
<dbReference type="Proteomes" id="UP000000495">
    <property type="component" value="Chromosome"/>
</dbReference>
<keyword evidence="2" id="KW-1185">Reference proteome</keyword>
<dbReference type="KEGG" id="puv:PUV_14500"/>
<dbReference type="EMBL" id="FR872580">
    <property type="protein sequence ID" value="CCB86400.1"/>
    <property type="molecule type" value="Genomic_DNA"/>
</dbReference>
<dbReference type="STRING" id="765952.PUV_14500"/>
<protein>
    <submittedName>
        <fullName evidence="1">Uncharacterized protein</fullName>
    </submittedName>
</protein>
<dbReference type="HOGENOM" id="CLU_3404705_0_0_0"/>
<organism evidence="1 2">
    <name type="scientific">Parachlamydia acanthamoebae (strain UV7)</name>
    <dbReference type="NCBI Taxonomy" id="765952"/>
    <lineage>
        <taxon>Bacteria</taxon>
        <taxon>Pseudomonadati</taxon>
        <taxon>Chlamydiota</taxon>
        <taxon>Chlamydiia</taxon>
        <taxon>Parachlamydiales</taxon>
        <taxon>Parachlamydiaceae</taxon>
        <taxon>Parachlamydia</taxon>
    </lineage>
</organism>
<name>F8KZP9_PARAV</name>
<proteinExistence type="predicted"/>
<accession>F8KZP9</accession>
<reference key="1">
    <citation type="journal article" date="2011" name="Mol. Biol. Evol.">
        <title>Unity in variety -- the pan-genome of the Chlamydiae.</title>
        <authorList>
            <person name="Collingro A."/>
            <person name="Tischler P."/>
            <person name="Weinmaier T."/>
            <person name="Penz T."/>
            <person name="Heinz E."/>
            <person name="Brunham R.C."/>
            <person name="Read T.D."/>
            <person name="Bavoil P.M."/>
            <person name="Sachse K."/>
            <person name="Kahane S."/>
            <person name="Friedman M.G."/>
            <person name="Rattei T."/>
            <person name="Myers G.S.A."/>
            <person name="Horn M."/>
        </authorList>
    </citation>
    <scope>NUCLEOTIDE SEQUENCE</scope>
    <source>
        <strain>UV7</strain>
    </source>
</reference>
<dbReference type="AlphaFoldDB" id="F8KZP9"/>
<reference evidence="1 2" key="2">
    <citation type="journal article" date="2011" name="Mol. Biol. Evol.">
        <title>Unity in variety--the pan-genome of the Chlamydiae.</title>
        <authorList>
            <person name="Collingro A."/>
            <person name="Tischler P."/>
            <person name="Weinmaier T."/>
            <person name="Penz T."/>
            <person name="Heinz E."/>
            <person name="Brunham R.C."/>
            <person name="Read T.D."/>
            <person name="Bavoil P.M."/>
            <person name="Sachse K."/>
            <person name="Kahane S."/>
            <person name="Friedman M.G."/>
            <person name="Rattei T."/>
            <person name="Myers G.S."/>
            <person name="Horn M."/>
        </authorList>
    </citation>
    <scope>NUCLEOTIDE SEQUENCE [LARGE SCALE GENOMIC DNA]</scope>
    <source>
        <strain evidence="2">UV7</strain>
    </source>
</reference>